<evidence type="ECO:0000313" key="1">
    <source>
        <dbReference type="EMBL" id="KAI3727957.1"/>
    </source>
</evidence>
<name>A0ACB9C115_ARCLA</name>
<organism evidence="1 2">
    <name type="scientific">Arctium lappa</name>
    <name type="common">Greater burdock</name>
    <name type="synonym">Lappa major</name>
    <dbReference type="NCBI Taxonomy" id="4217"/>
    <lineage>
        <taxon>Eukaryota</taxon>
        <taxon>Viridiplantae</taxon>
        <taxon>Streptophyta</taxon>
        <taxon>Embryophyta</taxon>
        <taxon>Tracheophyta</taxon>
        <taxon>Spermatophyta</taxon>
        <taxon>Magnoliopsida</taxon>
        <taxon>eudicotyledons</taxon>
        <taxon>Gunneridae</taxon>
        <taxon>Pentapetalae</taxon>
        <taxon>asterids</taxon>
        <taxon>campanulids</taxon>
        <taxon>Asterales</taxon>
        <taxon>Asteraceae</taxon>
        <taxon>Carduoideae</taxon>
        <taxon>Cardueae</taxon>
        <taxon>Arctiinae</taxon>
        <taxon>Arctium</taxon>
    </lineage>
</organism>
<protein>
    <submittedName>
        <fullName evidence="1">Uncharacterized protein</fullName>
    </submittedName>
</protein>
<sequence>MHRQSLSSPASKHGIIVGAGVIKDDNINKIDPEDLQNHRKEKLASSAVDDEEHQSEKPHQPKSMLFSSLRLIHLIPFLTLFCFIILYLASHDPSGKDLAQFDGFTTLSMKKNVIDSSDLLIEKKDVLVIGGTRSLQQQEVDKRRRFINRRSGN</sequence>
<dbReference type="EMBL" id="CM042051">
    <property type="protein sequence ID" value="KAI3727957.1"/>
    <property type="molecule type" value="Genomic_DNA"/>
</dbReference>
<accession>A0ACB9C115</accession>
<comment type="caution">
    <text evidence="1">The sequence shown here is derived from an EMBL/GenBank/DDBJ whole genome shotgun (WGS) entry which is preliminary data.</text>
</comment>
<reference evidence="1 2" key="2">
    <citation type="journal article" date="2022" name="Mol. Ecol. Resour.">
        <title>The genomes of chicory, endive, great burdock and yacon provide insights into Asteraceae paleo-polyploidization history and plant inulin production.</title>
        <authorList>
            <person name="Fan W."/>
            <person name="Wang S."/>
            <person name="Wang H."/>
            <person name="Wang A."/>
            <person name="Jiang F."/>
            <person name="Liu H."/>
            <person name="Zhao H."/>
            <person name="Xu D."/>
            <person name="Zhang Y."/>
        </authorList>
    </citation>
    <scope>NUCLEOTIDE SEQUENCE [LARGE SCALE GENOMIC DNA]</scope>
    <source>
        <strain evidence="2">cv. Niubang</strain>
    </source>
</reference>
<proteinExistence type="predicted"/>
<gene>
    <name evidence="1" type="ORF">L6452_16581</name>
</gene>
<keyword evidence="2" id="KW-1185">Reference proteome</keyword>
<dbReference type="Proteomes" id="UP001055879">
    <property type="component" value="Linkage Group LG05"/>
</dbReference>
<reference evidence="2" key="1">
    <citation type="journal article" date="2022" name="Mol. Ecol. Resour.">
        <title>The genomes of chicory, endive, great burdock and yacon provide insights into Asteraceae palaeo-polyploidization history and plant inulin production.</title>
        <authorList>
            <person name="Fan W."/>
            <person name="Wang S."/>
            <person name="Wang H."/>
            <person name="Wang A."/>
            <person name="Jiang F."/>
            <person name="Liu H."/>
            <person name="Zhao H."/>
            <person name="Xu D."/>
            <person name="Zhang Y."/>
        </authorList>
    </citation>
    <scope>NUCLEOTIDE SEQUENCE [LARGE SCALE GENOMIC DNA]</scope>
    <source>
        <strain evidence="2">cv. Niubang</strain>
    </source>
</reference>
<evidence type="ECO:0000313" key="2">
    <source>
        <dbReference type="Proteomes" id="UP001055879"/>
    </source>
</evidence>